<sequence>MDTRPTVKKYEEMDRILAEREAIYERDVISRYEELSDEEFCELAYSHVKRCSYLVQRVKKVKSVIKNVIKEEITNAKDKVVATDDEHDENVDNVEMSKEPDMFDESEEESETDDNESAYESDDYVDSDESGESYDYEDNFQESYIHSDYEPKKLKNVKNESPSFNTISGFRIQ</sequence>
<evidence type="ECO:0000313" key="3">
    <source>
        <dbReference type="WBParaSite" id="PSU_v2.g4458.t1"/>
    </source>
</evidence>
<keyword evidence="2" id="KW-1185">Reference proteome</keyword>
<dbReference type="Proteomes" id="UP000887577">
    <property type="component" value="Unplaced"/>
</dbReference>
<evidence type="ECO:0000313" key="2">
    <source>
        <dbReference type="Proteomes" id="UP000887577"/>
    </source>
</evidence>
<reference evidence="3" key="1">
    <citation type="submission" date="2022-11" db="UniProtKB">
        <authorList>
            <consortium name="WormBaseParasite"/>
        </authorList>
    </citation>
    <scope>IDENTIFICATION</scope>
</reference>
<dbReference type="AlphaFoldDB" id="A0A914YWW5"/>
<proteinExistence type="predicted"/>
<protein>
    <submittedName>
        <fullName evidence="3">Uncharacterized protein</fullName>
    </submittedName>
</protein>
<dbReference type="WBParaSite" id="PSU_v2.g4458.t1">
    <property type="protein sequence ID" value="PSU_v2.g4458.t1"/>
    <property type="gene ID" value="PSU_v2.g4458"/>
</dbReference>
<feature type="compositionally biased region" description="Acidic residues" evidence="1">
    <location>
        <begin position="102"/>
        <end position="140"/>
    </location>
</feature>
<feature type="compositionally biased region" description="Polar residues" evidence="1">
    <location>
        <begin position="159"/>
        <end position="173"/>
    </location>
</feature>
<organism evidence="2 3">
    <name type="scientific">Panagrolaimus superbus</name>
    <dbReference type="NCBI Taxonomy" id="310955"/>
    <lineage>
        <taxon>Eukaryota</taxon>
        <taxon>Metazoa</taxon>
        <taxon>Ecdysozoa</taxon>
        <taxon>Nematoda</taxon>
        <taxon>Chromadorea</taxon>
        <taxon>Rhabditida</taxon>
        <taxon>Tylenchina</taxon>
        <taxon>Panagrolaimomorpha</taxon>
        <taxon>Panagrolaimoidea</taxon>
        <taxon>Panagrolaimidae</taxon>
        <taxon>Panagrolaimus</taxon>
    </lineage>
</organism>
<accession>A0A914YWW5</accession>
<evidence type="ECO:0000256" key="1">
    <source>
        <dbReference type="SAM" id="MobiDB-lite"/>
    </source>
</evidence>
<feature type="region of interest" description="Disordered" evidence="1">
    <location>
        <begin position="77"/>
        <end position="173"/>
    </location>
</feature>
<name>A0A914YWW5_9BILA</name>